<keyword evidence="2" id="KW-1185">Reference proteome</keyword>
<sequence>MSSSSEDYTLSGIVKQAMKASRQSVSSAPPPMEPMQFPAYIDIQHLGNVDLPFSILPAQEGARDILLAEHDEFHSNSFEFSNFNLSENQTAIVPYDATNSYLEEPFSNLVQQNLGCGSTGDIVNQITCMQPFSDVNMSEPSTILDATDARTQSRIARRKRSVIHQQKRTQGLLLLSPRSGAAGQSCRGATRAGRQHRRAGVAHPPPVLLIAATEDHEYNNAGGSSGNDSIATTSNGAKVCMSEDELVYQLHKELSPSDVGSLGRIILPKIEAQKCLPLLGEGESKILEIEDFTGVCKWNLRFRYWPNNKSRMYLFENTGELVKYHGLKDGDKIILYKNRASGNYVIYVEKSSMSSKNAHASTSQEEVRKRNKRYSSVTLECKGENKEEHPLPTNNLKPSEDTSSMDAIQNFVDDNMLLDVPNKNDEEHQLFVGDEHGLPFYEDNEIFLTQDLAHEEPNDPNVDEELDDLFVFDK</sequence>
<name>A0ACC2BZY8_DIPCM</name>
<reference evidence="2" key="1">
    <citation type="journal article" date="2024" name="Proc. Natl. Acad. Sci. U.S.A.">
        <title>Extraordinary preservation of gene collinearity over three hundred million years revealed in homosporous lycophytes.</title>
        <authorList>
            <person name="Li C."/>
            <person name="Wickell D."/>
            <person name="Kuo L.Y."/>
            <person name="Chen X."/>
            <person name="Nie B."/>
            <person name="Liao X."/>
            <person name="Peng D."/>
            <person name="Ji J."/>
            <person name="Jenkins J."/>
            <person name="Williams M."/>
            <person name="Shu S."/>
            <person name="Plott C."/>
            <person name="Barry K."/>
            <person name="Rajasekar S."/>
            <person name="Grimwood J."/>
            <person name="Han X."/>
            <person name="Sun S."/>
            <person name="Hou Z."/>
            <person name="He W."/>
            <person name="Dai G."/>
            <person name="Sun C."/>
            <person name="Schmutz J."/>
            <person name="Leebens-Mack J.H."/>
            <person name="Li F.W."/>
            <person name="Wang L."/>
        </authorList>
    </citation>
    <scope>NUCLEOTIDE SEQUENCE [LARGE SCALE GENOMIC DNA]</scope>
    <source>
        <strain evidence="2">cv. PW_Plant_1</strain>
    </source>
</reference>
<accession>A0ACC2BZY8</accession>
<comment type="caution">
    <text evidence="1">The sequence shown here is derived from an EMBL/GenBank/DDBJ whole genome shotgun (WGS) entry which is preliminary data.</text>
</comment>
<organism evidence="1 2">
    <name type="scientific">Diphasiastrum complanatum</name>
    <name type="common">Issler's clubmoss</name>
    <name type="synonym">Lycopodium complanatum</name>
    <dbReference type="NCBI Taxonomy" id="34168"/>
    <lineage>
        <taxon>Eukaryota</taxon>
        <taxon>Viridiplantae</taxon>
        <taxon>Streptophyta</taxon>
        <taxon>Embryophyta</taxon>
        <taxon>Tracheophyta</taxon>
        <taxon>Lycopodiopsida</taxon>
        <taxon>Lycopodiales</taxon>
        <taxon>Lycopodiaceae</taxon>
        <taxon>Lycopodioideae</taxon>
        <taxon>Diphasiastrum</taxon>
    </lineage>
</organism>
<proteinExistence type="predicted"/>
<gene>
    <name evidence="1" type="ORF">O6H91_12G028900</name>
</gene>
<dbReference type="EMBL" id="CM055103">
    <property type="protein sequence ID" value="KAJ7535338.1"/>
    <property type="molecule type" value="Genomic_DNA"/>
</dbReference>
<evidence type="ECO:0000313" key="1">
    <source>
        <dbReference type="EMBL" id="KAJ7535338.1"/>
    </source>
</evidence>
<protein>
    <submittedName>
        <fullName evidence="1">Uncharacterized protein</fullName>
    </submittedName>
</protein>
<evidence type="ECO:0000313" key="2">
    <source>
        <dbReference type="Proteomes" id="UP001162992"/>
    </source>
</evidence>
<dbReference type="Proteomes" id="UP001162992">
    <property type="component" value="Chromosome 12"/>
</dbReference>